<dbReference type="PANTHER" id="PTHR45638">
    <property type="entry name" value="CYCLIC NUCLEOTIDE-GATED CATION CHANNEL SUBUNIT A"/>
    <property type="match status" value="1"/>
</dbReference>
<dbReference type="InterPro" id="IPR003938">
    <property type="entry name" value="K_chnl_volt-dep_EAG/ELK/ERG"/>
</dbReference>
<evidence type="ECO:0000256" key="5">
    <source>
        <dbReference type="ARBA" id="ARBA00023065"/>
    </source>
</evidence>
<evidence type="ECO:0000256" key="1">
    <source>
        <dbReference type="ARBA" id="ARBA00004141"/>
    </source>
</evidence>
<dbReference type="GO" id="GO:0005223">
    <property type="term" value="F:intracellularly cGMP-activated cation channel activity"/>
    <property type="evidence" value="ECO:0007669"/>
    <property type="project" value="TreeGrafter"/>
</dbReference>
<keyword evidence="3 10" id="KW-0812">Transmembrane</keyword>
<evidence type="ECO:0000313" key="14">
    <source>
        <dbReference type="Proteomes" id="UP000663829"/>
    </source>
</evidence>
<keyword evidence="14" id="KW-1185">Reference proteome</keyword>
<dbReference type="FunFam" id="1.10.287.630:FF:000001">
    <property type="entry name" value="Cyclic nucleotide-gated channel alpha 3"/>
    <property type="match status" value="1"/>
</dbReference>
<dbReference type="SUPFAM" id="SSF51206">
    <property type="entry name" value="cAMP-binding domain-like"/>
    <property type="match status" value="1"/>
</dbReference>
<dbReference type="GO" id="GO:0005222">
    <property type="term" value="F:intracellularly cAMP-activated cation channel activity"/>
    <property type="evidence" value="ECO:0007669"/>
    <property type="project" value="TreeGrafter"/>
</dbReference>
<accession>A0A814P2R7</accession>
<dbReference type="InterPro" id="IPR018490">
    <property type="entry name" value="cNMP-bd_dom_sf"/>
</dbReference>
<evidence type="ECO:0000256" key="2">
    <source>
        <dbReference type="ARBA" id="ARBA00022448"/>
    </source>
</evidence>
<keyword evidence="6 10" id="KW-0472">Membrane</keyword>
<dbReference type="Gene3D" id="2.60.120.10">
    <property type="entry name" value="Jelly Rolls"/>
    <property type="match status" value="1"/>
</dbReference>
<dbReference type="InterPro" id="IPR014710">
    <property type="entry name" value="RmlC-like_jellyroll"/>
</dbReference>
<protein>
    <recommendedName>
        <fullName evidence="11">Cyclic nucleotide-binding domain-containing protein</fullName>
    </recommendedName>
</protein>
<dbReference type="InterPro" id="IPR005821">
    <property type="entry name" value="Ion_trans_dom"/>
</dbReference>
<keyword evidence="5" id="KW-0406">Ion transport</keyword>
<dbReference type="Proteomes" id="UP000663829">
    <property type="component" value="Unassembled WGS sequence"/>
</dbReference>
<dbReference type="PANTHER" id="PTHR45638:SF4">
    <property type="entry name" value="CYCLIC NUCLEOTIDE-BINDING DOMAIN-CONTAINING PROTEIN"/>
    <property type="match status" value="1"/>
</dbReference>
<feature type="transmembrane region" description="Helical" evidence="10">
    <location>
        <begin position="456"/>
        <end position="484"/>
    </location>
</feature>
<keyword evidence="4 10" id="KW-1133">Transmembrane helix</keyword>
<dbReference type="EMBL" id="CAJNOQ010005525">
    <property type="protein sequence ID" value="CAF1101664.1"/>
    <property type="molecule type" value="Genomic_DNA"/>
</dbReference>
<evidence type="ECO:0000256" key="10">
    <source>
        <dbReference type="SAM" id="Phobius"/>
    </source>
</evidence>
<evidence type="ECO:0000256" key="7">
    <source>
        <dbReference type="ARBA" id="ARBA00023286"/>
    </source>
</evidence>
<dbReference type="Gene3D" id="1.10.287.630">
    <property type="entry name" value="Helix hairpin bin"/>
    <property type="match status" value="1"/>
</dbReference>
<feature type="transmembrane region" description="Helical" evidence="10">
    <location>
        <begin position="252"/>
        <end position="271"/>
    </location>
</feature>
<feature type="region of interest" description="Disordered" evidence="9">
    <location>
        <begin position="956"/>
        <end position="994"/>
    </location>
</feature>
<dbReference type="SMART" id="SM00100">
    <property type="entry name" value="cNMP"/>
    <property type="match status" value="1"/>
</dbReference>
<proteinExistence type="predicted"/>
<dbReference type="Pfam" id="PF00027">
    <property type="entry name" value="cNMP_binding"/>
    <property type="match status" value="1"/>
</dbReference>
<evidence type="ECO:0000256" key="8">
    <source>
        <dbReference type="ARBA" id="ARBA00023303"/>
    </source>
</evidence>
<dbReference type="EMBL" id="CAJOBC010005525">
    <property type="protein sequence ID" value="CAF3866538.1"/>
    <property type="molecule type" value="Genomic_DNA"/>
</dbReference>
<dbReference type="SUPFAM" id="SSF81324">
    <property type="entry name" value="Voltage-gated potassium channels"/>
    <property type="match status" value="1"/>
</dbReference>
<feature type="domain" description="Cyclic nucleotide-binding" evidence="11">
    <location>
        <begin position="560"/>
        <end position="681"/>
    </location>
</feature>
<dbReference type="OrthoDB" id="421226at2759"/>
<dbReference type="Gene3D" id="1.10.287.70">
    <property type="match status" value="1"/>
</dbReference>
<dbReference type="GO" id="GO:0005249">
    <property type="term" value="F:voltage-gated potassium channel activity"/>
    <property type="evidence" value="ECO:0007669"/>
    <property type="project" value="InterPro"/>
</dbReference>
<dbReference type="Pfam" id="PF00520">
    <property type="entry name" value="Ion_trans"/>
    <property type="match status" value="1"/>
</dbReference>
<dbReference type="PRINTS" id="PR01463">
    <property type="entry name" value="EAGCHANLFMLY"/>
</dbReference>
<evidence type="ECO:0000256" key="9">
    <source>
        <dbReference type="SAM" id="MobiDB-lite"/>
    </source>
</evidence>
<dbReference type="InterPro" id="IPR050866">
    <property type="entry name" value="CNG_cation_channel"/>
</dbReference>
<sequence>MASAFKSIRYQACDNNDDSNKNNELISISTTTHGSSKSSLQSKSIHSNTNQKFNNKVSNSELCEITVLPITTIKQSPTETPALSHCLPSLFPSLNNNSSSLTHLLPTTSASESPPTKNNFITSSIAQLPITELEHQPQYTSPQIHTETSAYTRTGSRQSILDTLSNKFSAVRKSSSTAFALAQQRLSQGENINLFSQYQGDYIRQSRQLRKARRQDIKARFEKFQDGTLTKRGTTSSRRFTFIFDPSGRLTYWWTSIVSIAFLYNFWVIIYRFSFHELNYNNILIWFIFDYVCDLIYIFDIAFNFRTAYLEEGVLQTDPIKLRHYYMNTTRFYIDCLCLMPLDFLYLSIGFKSIVRLFRLVKIYRFWTFLDRTERHTNYPNLFRTIVMIHYLLAIFHWNACLIYILNTRNRMGLTKRFNFTFNDIGLDYFKALYWSTSTLTLTDNYETKPTSKEDFVFMSIELVFALLLFATIMGHVASIVANLSNARKDFQAKLDAVKTYMSLRRLPNNLEDRVIRWFDYLWMSHKSVDDNHVLSLLPYKLRAEIAIHVHLDTLKRVEIFQNTEAGFLNELVLRLKPVLFSPGDFICRKGEVGKEMYIVNRGKLHVMADNGKTVLATLKAGSYFGEISILNMGTSGNRRTASVRSVGYSDLFCLSKEDLWEVLKEYPAVRVKLEAIAVKRLEKHKKPLIQQINMKRSKSTPGLVEASTRLPFIVPMRRTGSGANRLSSIRETDIHAVGLAFQNSSSSQYQQQPTQQRAQATIGYSCAGLNSLDRNQPQQKNLSSSVNSLAAPLASSISVTSSLNSHYIVPNSTSLNRSSLLDQQQPQTKQNQVSPIMTNNFSSLPQTAIAGINHSMSWSNGTNSRQSFTVFSNLNRTCSYLTTNRNRSNNKHRLESIIDKNDSLSNPTQTILIEEIQHLRQRLIQLEEDNASLSTNLKQKHWELKNRLRMLEKNLDSEQNNNPKSLIFGESFSTETDDGCSESFPGINNDGSL</sequence>
<dbReference type="CDD" id="cd00038">
    <property type="entry name" value="CAP_ED"/>
    <property type="match status" value="1"/>
</dbReference>
<dbReference type="AlphaFoldDB" id="A0A814P2R7"/>
<evidence type="ECO:0000259" key="11">
    <source>
        <dbReference type="PROSITE" id="PS50042"/>
    </source>
</evidence>
<dbReference type="PROSITE" id="PS50042">
    <property type="entry name" value="CNMP_BINDING_3"/>
    <property type="match status" value="1"/>
</dbReference>
<dbReference type="PROSITE" id="PS00888">
    <property type="entry name" value="CNMP_BINDING_1"/>
    <property type="match status" value="1"/>
</dbReference>
<feature type="transmembrane region" description="Helical" evidence="10">
    <location>
        <begin position="283"/>
        <end position="305"/>
    </location>
</feature>
<name>A0A814P2R7_9BILA</name>
<dbReference type="GO" id="GO:0030553">
    <property type="term" value="F:cGMP binding"/>
    <property type="evidence" value="ECO:0007669"/>
    <property type="project" value="TreeGrafter"/>
</dbReference>
<evidence type="ECO:0000313" key="12">
    <source>
        <dbReference type="EMBL" id="CAF1101664.1"/>
    </source>
</evidence>
<organism evidence="12 14">
    <name type="scientific">Didymodactylos carnosus</name>
    <dbReference type="NCBI Taxonomy" id="1234261"/>
    <lineage>
        <taxon>Eukaryota</taxon>
        <taxon>Metazoa</taxon>
        <taxon>Spiralia</taxon>
        <taxon>Gnathifera</taxon>
        <taxon>Rotifera</taxon>
        <taxon>Eurotatoria</taxon>
        <taxon>Bdelloidea</taxon>
        <taxon>Philodinida</taxon>
        <taxon>Philodinidae</taxon>
        <taxon>Didymodactylos</taxon>
    </lineage>
</organism>
<feature type="transmembrane region" description="Helical" evidence="10">
    <location>
        <begin position="382"/>
        <end position="406"/>
    </location>
</feature>
<keyword evidence="8" id="KW-0407">Ion channel</keyword>
<keyword evidence="7" id="KW-1071">Ligand-gated ion channel</keyword>
<evidence type="ECO:0000256" key="6">
    <source>
        <dbReference type="ARBA" id="ARBA00023136"/>
    </source>
</evidence>
<feature type="region of interest" description="Disordered" evidence="9">
    <location>
        <begin position="30"/>
        <end position="53"/>
    </location>
</feature>
<dbReference type="FunFam" id="2.60.120.10:FF:000002">
    <property type="entry name" value="Cyclic nucleotide gated channel alpha 1a"/>
    <property type="match status" value="1"/>
</dbReference>
<gene>
    <name evidence="12" type="ORF">GPM918_LOCUS18778</name>
    <name evidence="13" type="ORF">SRO942_LOCUS18775</name>
</gene>
<evidence type="ECO:0000256" key="4">
    <source>
        <dbReference type="ARBA" id="ARBA00022989"/>
    </source>
</evidence>
<dbReference type="InterPro" id="IPR000595">
    <property type="entry name" value="cNMP-bd_dom"/>
</dbReference>
<dbReference type="Proteomes" id="UP000681722">
    <property type="component" value="Unassembled WGS sequence"/>
</dbReference>
<keyword evidence="2" id="KW-0813">Transport</keyword>
<comment type="caution">
    <text evidence="12">The sequence shown here is derived from an EMBL/GenBank/DDBJ whole genome shotgun (WGS) entry which is preliminary data.</text>
</comment>
<comment type="subcellular location">
    <subcellularLocation>
        <location evidence="1">Membrane</location>
        <topology evidence="1">Multi-pass membrane protein</topology>
    </subcellularLocation>
</comment>
<dbReference type="GO" id="GO:0005886">
    <property type="term" value="C:plasma membrane"/>
    <property type="evidence" value="ECO:0007669"/>
    <property type="project" value="TreeGrafter"/>
</dbReference>
<reference evidence="12" key="1">
    <citation type="submission" date="2021-02" db="EMBL/GenBank/DDBJ databases">
        <authorList>
            <person name="Nowell W R."/>
        </authorList>
    </citation>
    <scope>NUCLEOTIDE SEQUENCE</scope>
</reference>
<dbReference type="PROSITE" id="PS00889">
    <property type="entry name" value="CNMP_BINDING_2"/>
    <property type="match status" value="1"/>
</dbReference>
<dbReference type="GO" id="GO:0017071">
    <property type="term" value="C:intracellular cyclic nucleotide activated cation channel complex"/>
    <property type="evidence" value="ECO:0007669"/>
    <property type="project" value="TreeGrafter"/>
</dbReference>
<dbReference type="GO" id="GO:0044877">
    <property type="term" value="F:protein-containing complex binding"/>
    <property type="evidence" value="ECO:0007669"/>
    <property type="project" value="TreeGrafter"/>
</dbReference>
<feature type="compositionally biased region" description="Low complexity" evidence="9">
    <location>
        <begin position="35"/>
        <end position="47"/>
    </location>
</feature>
<evidence type="ECO:0000313" key="13">
    <source>
        <dbReference type="EMBL" id="CAF3866538.1"/>
    </source>
</evidence>
<evidence type="ECO:0000256" key="3">
    <source>
        <dbReference type="ARBA" id="ARBA00022692"/>
    </source>
</evidence>
<dbReference type="InterPro" id="IPR018488">
    <property type="entry name" value="cNMP-bd_CS"/>
</dbReference>